<dbReference type="SUPFAM" id="SSF47384">
    <property type="entry name" value="Homodimeric domain of signal transducing histidine kinase"/>
    <property type="match status" value="1"/>
</dbReference>
<keyword evidence="11 14" id="KW-1133">Transmembrane helix</keyword>
<dbReference type="InterPro" id="IPR005467">
    <property type="entry name" value="His_kinase_dom"/>
</dbReference>
<accession>A0ABS2NEQ8</accession>
<feature type="transmembrane region" description="Helical" evidence="14">
    <location>
        <begin position="131"/>
        <end position="155"/>
    </location>
</feature>
<comment type="catalytic activity">
    <reaction evidence="1">
        <text>ATP + protein L-histidine = ADP + protein N-phospho-L-histidine.</text>
        <dbReference type="EC" id="2.7.13.3"/>
    </reaction>
</comment>
<keyword evidence="6 16" id="KW-0808">Transferase</keyword>
<evidence type="ECO:0000256" key="7">
    <source>
        <dbReference type="ARBA" id="ARBA00022692"/>
    </source>
</evidence>
<evidence type="ECO:0000313" key="17">
    <source>
        <dbReference type="Proteomes" id="UP001646157"/>
    </source>
</evidence>
<organism evidence="16 17">
    <name type="scientific">Rossellomorea pakistanensis</name>
    <dbReference type="NCBI Taxonomy" id="992288"/>
    <lineage>
        <taxon>Bacteria</taxon>
        <taxon>Bacillati</taxon>
        <taxon>Bacillota</taxon>
        <taxon>Bacilli</taxon>
        <taxon>Bacillales</taxon>
        <taxon>Bacillaceae</taxon>
        <taxon>Rossellomorea</taxon>
    </lineage>
</organism>
<keyword evidence="10" id="KW-0067">ATP-binding</keyword>
<feature type="transmembrane region" description="Helical" evidence="14">
    <location>
        <begin position="12"/>
        <end position="31"/>
    </location>
</feature>
<keyword evidence="4" id="KW-1003">Cell membrane</keyword>
<reference evidence="16 17" key="1">
    <citation type="submission" date="2021-01" db="EMBL/GenBank/DDBJ databases">
        <title>Genomic Encyclopedia of Type Strains, Phase IV (KMG-IV): sequencing the most valuable type-strain genomes for metagenomic binning, comparative biology and taxonomic classification.</title>
        <authorList>
            <person name="Goeker M."/>
        </authorList>
    </citation>
    <scope>NUCLEOTIDE SEQUENCE [LARGE SCALE GENOMIC DNA]</scope>
    <source>
        <strain evidence="16 17">DSM 24834</strain>
    </source>
</reference>
<dbReference type="SMART" id="SM00387">
    <property type="entry name" value="HATPase_c"/>
    <property type="match status" value="1"/>
</dbReference>
<dbReference type="RefSeq" id="WP_205173573.1">
    <property type="nucleotide sequence ID" value="NZ_JAFBDZ010000003.1"/>
</dbReference>
<proteinExistence type="predicted"/>
<dbReference type="CDD" id="cd00082">
    <property type="entry name" value="HisKA"/>
    <property type="match status" value="1"/>
</dbReference>
<evidence type="ECO:0000256" key="13">
    <source>
        <dbReference type="ARBA" id="ARBA00023136"/>
    </source>
</evidence>
<feature type="transmembrane region" description="Helical" evidence="14">
    <location>
        <begin position="161"/>
        <end position="184"/>
    </location>
</feature>
<evidence type="ECO:0000256" key="2">
    <source>
        <dbReference type="ARBA" id="ARBA00004651"/>
    </source>
</evidence>
<evidence type="ECO:0000256" key="6">
    <source>
        <dbReference type="ARBA" id="ARBA00022679"/>
    </source>
</evidence>
<keyword evidence="13 14" id="KW-0472">Membrane</keyword>
<protein>
    <recommendedName>
        <fullName evidence="3">histidine kinase</fullName>
        <ecNumber evidence="3">2.7.13.3</ecNumber>
    </recommendedName>
</protein>
<sequence length="411" mass="46629">MIIFNQDAINNLFYIILSIFLVFFLIEKKFIREKYNRLLMTLSSSMAIILCMLSPIYKNDYCVHDLRMIPFVLGILYGGPVSGVALLVVLLGFRMYLYGWSLVAFTIHITVFLITVFCVKVFKRMSSRGRIFFSFGLFLVHTIISPIIAEWIAYFPTDMKYAINFVLVPSIGMLVITYIVEILIKQINMNYAMMKVEKMEVVSQLAASISHEVRNPLTVVKGFLQMLSSKDLTVDKKDQYIQIANAELSRAENIISDYLTFAKPTPENIVEVKVDEELLKMLDIIEPLAKQHSINVHHQLQPAIVYGNTSNFQQALLNILKNAIEAMPNGGELVISTKLEKDQVTICIQDSGSGMRKEQISRLGEPYFSTKEKGTGLGLMVTFRIIEVMRGKIEVKSIVNKGSTFTICLPK</sequence>
<comment type="subcellular location">
    <subcellularLocation>
        <location evidence="2">Cell membrane</location>
        <topology evidence="2">Multi-pass membrane protein</topology>
    </subcellularLocation>
</comment>
<feature type="transmembrane region" description="Helical" evidence="14">
    <location>
        <begin position="37"/>
        <end position="57"/>
    </location>
</feature>
<feature type="transmembrane region" description="Helical" evidence="14">
    <location>
        <begin position="97"/>
        <end position="119"/>
    </location>
</feature>
<dbReference type="EC" id="2.7.13.3" evidence="3"/>
<dbReference type="Gene3D" id="1.10.287.130">
    <property type="match status" value="1"/>
</dbReference>
<evidence type="ECO:0000313" key="16">
    <source>
        <dbReference type="EMBL" id="MBM7586336.1"/>
    </source>
</evidence>
<dbReference type="InterPro" id="IPR036890">
    <property type="entry name" value="HATPase_C_sf"/>
</dbReference>
<dbReference type="InterPro" id="IPR003661">
    <property type="entry name" value="HisK_dim/P_dom"/>
</dbReference>
<gene>
    <name evidence="16" type="ORF">JOC86_002888</name>
</gene>
<keyword evidence="5" id="KW-0597">Phosphoprotein</keyword>
<dbReference type="Gene3D" id="3.30.565.10">
    <property type="entry name" value="Histidine kinase-like ATPase, C-terminal domain"/>
    <property type="match status" value="1"/>
</dbReference>
<dbReference type="EMBL" id="JAFBDZ010000003">
    <property type="protein sequence ID" value="MBM7586336.1"/>
    <property type="molecule type" value="Genomic_DNA"/>
</dbReference>
<dbReference type="PANTHER" id="PTHR43065:SF46">
    <property type="entry name" value="C4-DICARBOXYLATE TRANSPORT SENSOR PROTEIN DCTB"/>
    <property type="match status" value="1"/>
</dbReference>
<dbReference type="SMART" id="SM00388">
    <property type="entry name" value="HisKA"/>
    <property type="match status" value="1"/>
</dbReference>
<evidence type="ECO:0000256" key="11">
    <source>
        <dbReference type="ARBA" id="ARBA00022989"/>
    </source>
</evidence>
<keyword evidence="12" id="KW-0902">Two-component regulatory system</keyword>
<dbReference type="InterPro" id="IPR036097">
    <property type="entry name" value="HisK_dim/P_sf"/>
</dbReference>
<dbReference type="SUPFAM" id="SSF55874">
    <property type="entry name" value="ATPase domain of HSP90 chaperone/DNA topoisomerase II/histidine kinase"/>
    <property type="match status" value="1"/>
</dbReference>
<evidence type="ECO:0000256" key="9">
    <source>
        <dbReference type="ARBA" id="ARBA00022777"/>
    </source>
</evidence>
<evidence type="ECO:0000256" key="1">
    <source>
        <dbReference type="ARBA" id="ARBA00000085"/>
    </source>
</evidence>
<dbReference type="InterPro" id="IPR003594">
    <property type="entry name" value="HATPase_dom"/>
</dbReference>
<keyword evidence="7 14" id="KW-0812">Transmembrane</keyword>
<evidence type="ECO:0000256" key="3">
    <source>
        <dbReference type="ARBA" id="ARBA00012438"/>
    </source>
</evidence>
<evidence type="ECO:0000256" key="4">
    <source>
        <dbReference type="ARBA" id="ARBA00022475"/>
    </source>
</evidence>
<keyword evidence="9 16" id="KW-0418">Kinase</keyword>
<feature type="transmembrane region" description="Helical" evidence="14">
    <location>
        <begin position="69"/>
        <end position="91"/>
    </location>
</feature>
<evidence type="ECO:0000259" key="15">
    <source>
        <dbReference type="PROSITE" id="PS50109"/>
    </source>
</evidence>
<dbReference type="Pfam" id="PF02518">
    <property type="entry name" value="HATPase_c"/>
    <property type="match status" value="1"/>
</dbReference>
<evidence type="ECO:0000256" key="10">
    <source>
        <dbReference type="ARBA" id="ARBA00022840"/>
    </source>
</evidence>
<dbReference type="PANTHER" id="PTHR43065">
    <property type="entry name" value="SENSOR HISTIDINE KINASE"/>
    <property type="match status" value="1"/>
</dbReference>
<dbReference type="PRINTS" id="PR00344">
    <property type="entry name" value="BCTRLSENSOR"/>
</dbReference>
<keyword evidence="8" id="KW-0547">Nucleotide-binding</keyword>
<dbReference type="Pfam" id="PF00512">
    <property type="entry name" value="HisKA"/>
    <property type="match status" value="1"/>
</dbReference>
<evidence type="ECO:0000256" key="5">
    <source>
        <dbReference type="ARBA" id="ARBA00022553"/>
    </source>
</evidence>
<dbReference type="GO" id="GO:0004673">
    <property type="term" value="F:protein histidine kinase activity"/>
    <property type="evidence" value="ECO:0007669"/>
    <property type="project" value="UniProtKB-EC"/>
</dbReference>
<dbReference type="CDD" id="cd00075">
    <property type="entry name" value="HATPase"/>
    <property type="match status" value="1"/>
</dbReference>
<name>A0ABS2NEQ8_9BACI</name>
<comment type="caution">
    <text evidence="16">The sequence shown here is derived from an EMBL/GenBank/DDBJ whole genome shotgun (WGS) entry which is preliminary data.</text>
</comment>
<dbReference type="Proteomes" id="UP001646157">
    <property type="component" value="Unassembled WGS sequence"/>
</dbReference>
<evidence type="ECO:0000256" key="8">
    <source>
        <dbReference type="ARBA" id="ARBA00022741"/>
    </source>
</evidence>
<evidence type="ECO:0000256" key="14">
    <source>
        <dbReference type="SAM" id="Phobius"/>
    </source>
</evidence>
<dbReference type="InterPro" id="IPR011620">
    <property type="entry name" value="Sig_transdc_His_kinase_LytS_TM"/>
</dbReference>
<keyword evidence="17" id="KW-1185">Reference proteome</keyword>
<dbReference type="PROSITE" id="PS50109">
    <property type="entry name" value="HIS_KIN"/>
    <property type="match status" value="1"/>
</dbReference>
<evidence type="ECO:0000256" key="12">
    <source>
        <dbReference type="ARBA" id="ARBA00023012"/>
    </source>
</evidence>
<feature type="domain" description="Histidine kinase" evidence="15">
    <location>
        <begin position="208"/>
        <end position="411"/>
    </location>
</feature>
<dbReference type="InterPro" id="IPR004358">
    <property type="entry name" value="Sig_transdc_His_kin-like_C"/>
</dbReference>
<dbReference type="Pfam" id="PF07694">
    <property type="entry name" value="5TM-5TMR_LYT"/>
    <property type="match status" value="1"/>
</dbReference>